<evidence type="ECO:0000256" key="2">
    <source>
        <dbReference type="ARBA" id="ARBA00006521"/>
    </source>
</evidence>
<dbReference type="EMBL" id="CP000409">
    <property type="protein sequence ID" value="ABV74000.1"/>
    <property type="molecule type" value="Genomic_DNA"/>
</dbReference>
<evidence type="ECO:0000256" key="10">
    <source>
        <dbReference type="ARBA" id="ARBA00023014"/>
    </source>
</evidence>
<organism evidence="13 14">
    <name type="scientific">Rickettsia canadensis (strain McKiel)</name>
    <dbReference type="NCBI Taxonomy" id="293613"/>
    <lineage>
        <taxon>Bacteria</taxon>
        <taxon>Pseudomonadati</taxon>
        <taxon>Pseudomonadota</taxon>
        <taxon>Alphaproteobacteria</taxon>
        <taxon>Rickettsiales</taxon>
        <taxon>Rickettsiaceae</taxon>
        <taxon>Rickettsieae</taxon>
        <taxon>Rickettsia</taxon>
        <taxon>belli group</taxon>
    </lineage>
</organism>
<dbReference type="GO" id="GO:0046872">
    <property type="term" value="F:metal ion binding"/>
    <property type="evidence" value="ECO:0007669"/>
    <property type="project" value="UniProtKB-KW"/>
</dbReference>
<dbReference type="GO" id="GO:0051539">
    <property type="term" value="F:4 iron, 4 sulfur cluster binding"/>
    <property type="evidence" value="ECO:0007669"/>
    <property type="project" value="UniProtKB-KW"/>
</dbReference>
<evidence type="ECO:0000256" key="5">
    <source>
        <dbReference type="ARBA" id="ARBA00022485"/>
    </source>
</evidence>
<evidence type="ECO:0000256" key="11">
    <source>
        <dbReference type="ARBA" id="ARBA00023204"/>
    </source>
</evidence>
<dbReference type="HOGENOM" id="CLU_044815_1_0_5"/>
<dbReference type="NCBIfam" id="TIGR00758">
    <property type="entry name" value="UDG_fam4"/>
    <property type="match status" value="1"/>
</dbReference>
<evidence type="ECO:0000256" key="7">
    <source>
        <dbReference type="ARBA" id="ARBA00022763"/>
    </source>
</evidence>
<dbReference type="STRING" id="293613.A1E_05420"/>
<dbReference type="GO" id="GO:0006281">
    <property type="term" value="P:DNA repair"/>
    <property type="evidence" value="ECO:0007669"/>
    <property type="project" value="UniProtKB-KW"/>
</dbReference>
<comment type="similarity">
    <text evidence="2">Belongs to the uracil-DNA glycosylase (UDG) superfamily. Type 4 (UDGa) family.</text>
</comment>
<evidence type="ECO:0000256" key="9">
    <source>
        <dbReference type="ARBA" id="ARBA00023004"/>
    </source>
</evidence>
<feature type="domain" description="Uracil-DNA glycosylase-like" evidence="12">
    <location>
        <begin position="95"/>
        <end position="248"/>
    </location>
</feature>
<dbReference type="Pfam" id="PF03167">
    <property type="entry name" value="UDG"/>
    <property type="match status" value="1"/>
</dbReference>
<keyword evidence="5" id="KW-0004">4Fe-4S</keyword>
<proteinExistence type="inferred from homology"/>
<keyword evidence="8" id="KW-0378">Hydrolase</keyword>
<dbReference type="PANTHER" id="PTHR33693">
    <property type="entry name" value="TYPE-5 URACIL-DNA GLYCOSYLASE"/>
    <property type="match status" value="1"/>
</dbReference>
<keyword evidence="6" id="KW-0479">Metal-binding</keyword>
<gene>
    <name evidence="13" type="ordered locus">A1E_05420</name>
</gene>
<evidence type="ECO:0000256" key="3">
    <source>
        <dbReference type="ARBA" id="ARBA00012030"/>
    </source>
</evidence>
<keyword evidence="9" id="KW-0408">Iron</keyword>
<protein>
    <recommendedName>
        <fullName evidence="4">Type-4 uracil-DNA glycosylase</fullName>
        <ecNumber evidence="3">3.2.2.27</ecNumber>
    </recommendedName>
</protein>
<keyword evidence="11" id="KW-0234">DNA repair</keyword>
<dbReference type="InterPro" id="IPR005122">
    <property type="entry name" value="Uracil-DNA_glycosylase-like"/>
</dbReference>
<dbReference type="SMART" id="SM00986">
    <property type="entry name" value="UDG"/>
    <property type="match status" value="1"/>
</dbReference>
<name>A8F067_RICCK</name>
<evidence type="ECO:0000256" key="4">
    <source>
        <dbReference type="ARBA" id="ARBA00019403"/>
    </source>
</evidence>
<reference evidence="14" key="1">
    <citation type="submission" date="2007-09" db="EMBL/GenBank/DDBJ databases">
        <title>Complete genome sequence of Rickettsia canadensis.</title>
        <authorList>
            <person name="Madan A."/>
            <person name="Fahey J."/>
            <person name="Helton E."/>
            <person name="Ketteman M."/>
            <person name="Madan A."/>
            <person name="Rodrigues S."/>
            <person name="Sanchez A."/>
            <person name="Whiting M."/>
            <person name="Dasch G."/>
            <person name="Eremeeva M."/>
        </authorList>
    </citation>
    <scope>NUCLEOTIDE SEQUENCE [LARGE SCALE GENOMIC DNA]</scope>
    <source>
        <strain evidence="14">McKiel</strain>
    </source>
</reference>
<dbReference type="InterPro" id="IPR051536">
    <property type="entry name" value="UDG_Type-4/5"/>
</dbReference>
<dbReference type="InterPro" id="IPR036895">
    <property type="entry name" value="Uracil-DNA_glycosylase-like_sf"/>
</dbReference>
<evidence type="ECO:0000259" key="12">
    <source>
        <dbReference type="SMART" id="SM00986"/>
    </source>
</evidence>
<dbReference type="PANTHER" id="PTHR33693:SF1">
    <property type="entry name" value="TYPE-4 URACIL-DNA GLYCOSYLASE"/>
    <property type="match status" value="1"/>
</dbReference>
<dbReference type="Gene3D" id="3.40.470.10">
    <property type="entry name" value="Uracil-DNA glycosylase-like domain"/>
    <property type="match status" value="1"/>
</dbReference>
<keyword evidence="10" id="KW-0411">Iron-sulfur</keyword>
<comment type="catalytic activity">
    <reaction evidence="1">
        <text>Hydrolyzes single-stranded DNA or mismatched double-stranded DNA and polynucleotides, releasing free uracil.</text>
        <dbReference type="EC" id="3.2.2.27"/>
    </reaction>
</comment>
<dbReference type="AlphaFoldDB" id="A8F067"/>
<accession>A8F067</accession>
<keyword evidence="7" id="KW-0227">DNA damage</keyword>
<evidence type="ECO:0000313" key="13">
    <source>
        <dbReference type="EMBL" id="ABV74000.1"/>
    </source>
</evidence>
<dbReference type="EC" id="3.2.2.27" evidence="3"/>
<dbReference type="CDD" id="cd10030">
    <property type="entry name" value="UDG-F4_TTUDGA_SPO1dp_like"/>
    <property type="match status" value="1"/>
</dbReference>
<dbReference type="SMART" id="SM00987">
    <property type="entry name" value="UreE_C"/>
    <property type="match status" value="1"/>
</dbReference>
<dbReference type="GO" id="GO:0016779">
    <property type="term" value="F:nucleotidyltransferase activity"/>
    <property type="evidence" value="ECO:0007669"/>
    <property type="project" value="UniProtKB-KW"/>
</dbReference>
<keyword evidence="13" id="KW-0808">Transferase</keyword>
<evidence type="ECO:0000256" key="8">
    <source>
        <dbReference type="ARBA" id="ARBA00022801"/>
    </source>
</evidence>
<dbReference type="SUPFAM" id="SSF52141">
    <property type="entry name" value="Uracil-DNA glycosylase-like"/>
    <property type="match status" value="1"/>
</dbReference>
<dbReference type="GO" id="GO:0004844">
    <property type="term" value="F:uracil DNA N-glycosylase activity"/>
    <property type="evidence" value="ECO:0007669"/>
    <property type="project" value="UniProtKB-EC"/>
</dbReference>
<dbReference type="Proteomes" id="UP000007056">
    <property type="component" value="Chromosome"/>
</dbReference>
<evidence type="ECO:0000256" key="1">
    <source>
        <dbReference type="ARBA" id="ARBA00001400"/>
    </source>
</evidence>
<dbReference type="eggNOG" id="COG1573">
    <property type="taxonomic scope" value="Bacteria"/>
</dbReference>
<dbReference type="RefSeq" id="WP_012149195.1">
    <property type="nucleotide sequence ID" value="NC_009879.1"/>
</dbReference>
<dbReference type="InterPro" id="IPR005273">
    <property type="entry name" value="Ura-DNA_glyco_family4"/>
</dbReference>
<sequence length="262" mass="29852">MNNTLKWLSAIGVEYYCSTQPQKLNFDKPQENNQINPMPRKTIDKILEVDTDKMHTNISLARSLADKVNNIEELRESLLNFNGCKLKKFSTNTVFGDGNQKAQVMLIGEAPGSTEDLKGIPFCGESGNLLDNMLHSIGISRKNNAYITNTVFWRPPANRQPTLEEVDICRPFVEKHIALINPKLIILVGSTAATSLLGKNSGITKIRQEYYFYTNKYLSSPIQTTTIFHPAYLLRHPMQKRTSWYDLLKIKEYLVNNKLILN</sequence>
<dbReference type="KEGG" id="rcm:A1E_05420"/>
<keyword evidence="13" id="KW-0548">Nucleotidyltransferase</keyword>
<evidence type="ECO:0000256" key="6">
    <source>
        <dbReference type="ARBA" id="ARBA00022723"/>
    </source>
</evidence>
<evidence type="ECO:0000313" key="14">
    <source>
        <dbReference type="Proteomes" id="UP000007056"/>
    </source>
</evidence>